<dbReference type="EMBL" id="JADBEB010000001">
    <property type="protein sequence ID" value="MBE1491342.1"/>
    <property type="molecule type" value="Genomic_DNA"/>
</dbReference>
<organism evidence="3 4">
    <name type="scientific">Plantactinospora soyae</name>
    <dbReference type="NCBI Taxonomy" id="1544732"/>
    <lineage>
        <taxon>Bacteria</taxon>
        <taxon>Bacillati</taxon>
        <taxon>Actinomycetota</taxon>
        <taxon>Actinomycetes</taxon>
        <taxon>Micromonosporales</taxon>
        <taxon>Micromonosporaceae</taxon>
        <taxon>Plantactinospora</taxon>
    </lineage>
</organism>
<keyword evidence="4" id="KW-1185">Reference proteome</keyword>
<dbReference type="AlphaFoldDB" id="A0A927R1G0"/>
<feature type="transmembrane region" description="Helical" evidence="2">
    <location>
        <begin position="79"/>
        <end position="97"/>
    </location>
</feature>
<dbReference type="RefSeq" id="WP_192770433.1">
    <property type="nucleotide sequence ID" value="NZ_JADBEB010000001.1"/>
</dbReference>
<proteinExistence type="predicted"/>
<feature type="compositionally biased region" description="Low complexity" evidence="1">
    <location>
        <begin position="9"/>
        <end position="22"/>
    </location>
</feature>
<evidence type="ECO:0000256" key="1">
    <source>
        <dbReference type="SAM" id="MobiDB-lite"/>
    </source>
</evidence>
<keyword evidence="2" id="KW-1133">Transmembrane helix</keyword>
<protein>
    <submittedName>
        <fullName evidence="3">Uncharacterized protein</fullName>
    </submittedName>
</protein>
<feature type="transmembrane region" description="Helical" evidence="2">
    <location>
        <begin position="103"/>
        <end position="123"/>
    </location>
</feature>
<evidence type="ECO:0000313" key="3">
    <source>
        <dbReference type="EMBL" id="MBE1491342.1"/>
    </source>
</evidence>
<reference evidence="3" key="1">
    <citation type="submission" date="2020-10" db="EMBL/GenBank/DDBJ databases">
        <title>Sequencing the genomes of 1000 actinobacteria strains.</title>
        <authorList>
            <person name="Klenk H.-P."/>
        </authorList>
    </citation>
    <scope>NUCLEOTIDE SEQUENCE</scope>
    <source>
        <strain evidence="3">DSM 46832</strain>
    </source>
</reference>
<evidence type="ECO:0000313" key="4">
    <source>
        <dbReference type="Proteomes" id="UP000649753"/>
    </source>
</evidence>
<keyword evidence="2" id="KW-0812">Transmembrane</keyword>
<comment type="caution">
    <text evidence="3">The sequence shown here is derived from an EMBL/GenBank/DDBJ whole genome shotgun (WGS) entry which is preliminary data.</text>
</comment>
<sequence length="132" mass="14505">MPEPASVTAASRPSARPGAARSRPDPATILLWVLVVEHLYALVTPPYQLGVEHAFHLSFGVAYAWLALGSRFGRGWRRVLLTVLLGIQFIGRFFVFALITEPWIRASLVPGALLTIVLVALLWRRPKVVAAP</sequence>
<accession>A0A927R1G0</accession>
<evidence type="ECO:0000256" key="2">
    <source>
        <dbReference type="SAM" id="Phobius"/>
    </source>
</evidence>
<feature type="transmembrane region" description="Helical" evidence="2">
    <location>
        <begin position="53"/>
        <end position="72"/>
    </location>
</feature>
<feature type="region of interest" description="Disordered" evidence="1">
    <location>
        <begin position="1"/>
        <end position="22"/>
    </location>
</feature>
<keyword evidence="2" id="KW-0472">Membrane</keyword>
<name>A0A927R1G0_9ACTN</name>
<gene>
    <name evidence="3" type="ORF">H4W31_006980</name>
</gene>
<dbReference type="Proteomes" id="UP000649753">
    <property type="component" value="Unassembled WGS sequence"/>
</dbReference>